<evidence type="ECO:0000256" key="2">
    <source>
        <dbReference type="SAM" id="Phobius"/>
    </source>
</evidence>
<feature type="region of interest" description="Disordered" evidence="1">
    <location>
        <begin position="123"/>
        <end position="170"/>
    </location>
</feature>
<sequence length="923" mass="99885">MYSVSSQRDSRTMPFLASHFPQPPQHTGFDPNIHGQSDADFYHSPFDENEEENQGDVDDGLAPMAVPVPARSSTSTTSSRSMVSASSQPFGPGGSTSSLGGNGGAPATMTKAKWNLKLQLQHLQPGSASRSTSSLPPGQTAPSRPGPSVSPQVSPQVSPPAHEYPMNLNPTGVSVDTDVYKNAYNYPLAKQLSPIAEQDYFSPSPHSSRDKDADAGSMSFRFGGSRKASPGVESVLKLKPSGAFPPIAMADTDDRASIRSKTGSVRSSAGSVRAHGMSRPPSGSDGPVSAGIVRVPLGTPGGSDMPKPSPFISRPLNRTVSQTSSKAESVFQGTPSHSQPTTPRLEGYIPAHVQAMQNRMIAQLSTSSISPRTTIGSTSGSGSGSATIRGSINTPDREVLPTPPNSAGATPVTATSPGMFTPSTGMFQTPISPTPRSPYDGSTPPISIQPPPGAMTAFTPPTHTVHGAPAEGSTTPGAAAALHKIPSIPAVTPIDLRFSMFGTAQPQAKGSKTSIRRVDKMPVIEASVEGYYDDDEDVGSEDRDDEEAEFDEEYDEEEGEYGYERESLHADSFVTAGASHNGERGQRSNVELAPMPGQESLKDKTSAGSMPRSTGDSVRTEARTINQRASIGGRGTPGSVGESFIHRRWDRVEGYGNGGPLSSSPETTFKAKKEPNWAIRMSSFTPAFWAFWLGFLFPVLWLVGGWHFTNAGEMPPKYTVWEWYFWNRRWRARSWFKGKMRNLLGCWKRTTGRKREARKSVDSTLSFGDNLPQQRRQGRRRSSKARAGKVYPALPRWVAEKQSTDDGRMRLNDPKRSLRGIQFGYPFISRPPTSQASYGSGRIAGSRPMFLRILTSPNRLLDQLYGVKLKEVRGRPESGRRMFDPWVQRSRYAFCYGLLLLAAGLCTACVYLISINTKNLHKN</sequence>
<feature type="compositionally biased region" description="Polar residues" evidence="1">
    <location>
        <begin position="321"/>
        <end position="342"/>
    </location>
</feature>
<feature type="compositionally biased region" description="Polar residues" evidence="1">
    <location>
        <begin position="606"/>
        <end position="619"/>
    </location>
</feature>
<feature type="region of interest" description="Disordered" evidence="1">
    <location>
        <begin position="199"/>
        <end position="231"/>
    </location>
</feature>
<feature type="transmembrane region" description="Helical" evidence="2">
    <location>
        <begin position="689"/>
        <end position="708"/>
    </location>
</feature>
<feature type="region of interest" description="Disordered" evidence="1">
    <location>
        <begin position="532"/>
        <end position="561"/>
    </location>
</feature>
<evidence type="ECO:0000313" key="4">
    <source>
        <dbReference type="Proteomes" id="UP000807306"/>
    </source>
</evidence>
<feature type="region of interest" description="Disordered" evidence="1">
    <location>
        <begin position="577"/>
        <end position="619"/>
    </location>
</feature>
<accession>A0A9P6JRS7</accession>
<feature type="region of interest" description="Disordered" evidence="1">
    <location>
        <begin position="321"/>
        <end position="345"/>
    </location>
</feature>
<feature type="compositionally biased region" description="Polar residues" evidence="1">
    <location>
        <begin position="123"/>
        <end position="141"/>
    </location>
</feature>
<feature type="compositionally biased region" description="Low complexity" evidence="1">
    <location>
        <begin position="370"/>
        <end position="392"/>
    </location>
</feature>
<keyword evidence="2" id="KW-1133">Transmembrane helix</keyword>
<protein>
    <submittedName>
        <fullName evidence="3">Uncharacterized protein</fullName>
    </submittedName>
</protein>
<evidence type="ECO:0000256" key="1">
    <source>
        <dbReference type="SAM" id="MobiDB-lite"/>
    </source>
</evidence>
<keyword evidence="2" id="KW-0472">Membrane</keyword>
<gene>
    <name evidence="3" type="ORF">CPB83DRAFT_850526</name>
</gene>
<dbReference type="EMBL" id="MU157839">
    <property type="protein sequence ID" value="KAF9530551.1"/>
    <property type="molecule type" value="Genomic_DNA"/>
</dbReference>
<feature type="region of interest" description="Disordered" evidence="1">
    <location>
        <begin position="246"/>
        <end position="289"/>
    </location>
</feature>
<feature type="transmembrane region" description="Helical" evidence="2">
    <location>
        <begin position="892"/>
        <end position="913"/>
    </location>
</feature>
<keyword evidence="4" id="KW-1185">Reference proteome</keyword>
<feature type="compositionally biased region" description="Polar residues" evidence="1">
    <location>
        <begin position="259"/>
        <end position="270"/>
    </location>
</feature>
<name>A0A9P6JRS7_9AGAR</name>
<feature type="compositionally biased region" description="Polar residues" evidence="1">
    <location>
        <begin position="762"/>
        <end position="773"/>
    </location>
</feature>
<feature type="compositionally biased region" description="Low complexity" evidence="1">
    <location>
        <begin position="142"/>
        <end position="160"/>
    </location>
</feature>
<keyword evidence="2" id="KW-0812">Transmembrane</keyword>
<feature type="compositionally biased region" description="Low complexity" evidence="1">
    <location>
        <begin position="67"/>
        <end position="87"/>
    </location>
</feature>
<comment type="caution">
    <text evidence="3">The sequence shown here is derived from an EMBL/GenBank/DDBJ whole genome shotgun (WGS) entry which is preliminary data.</text>
</comment>
<dbReference type="OrthoDB" id="3251367at2759"/>
<feature type="compositionally biased region" description="Acidic residues" evidence="1">
    <location>
        <begin position="47"/>
        <end position="59"/>
    </location>
</feature>
<feature type="region of interest" description="Disordered" evidence="1">
    <location>
        <begin position="755"/>
        <end position="788"/>
    </location>
</feature>
<feature type="compositionally biased region" description="Basic residues" evidence="1">
    <location>
        <begin position="776"/>
        <end position="787"/>
    </location>
</feature>
<dbReference type="Proteomes" id="UP000807306">
    <property type="component" value="Unassembled WGS sequence"/>
</dbReference>
<evidence type="ECO:0000313" key="3">
    <source>
        <dbReference type="EMBL" id="KAF9530551.1"/>
    </source>
</evidence>
<reference evidence="3" key="1">
    <citation type="submission" date="2020-11" db="EMBL/GenBank/DDBJ databases">
        <authorList>
            <consortium name="DOE Joint Genome Institute"/>
            <person name="Ahrendt S."/>
            <person name="Riley R."/>
            <person name="Andreopoulos W."/>
            <person name="Labutti K."/>
            <person name="Pangilinan J."/>
            <person name="Ruiz-Duenas F.J."/>
            <person name="Barrasa J.M."/>
            <person name="Sanchez-Garcia M."/>
            <person name="Camarero S."/>
            <person name="Miyauchi S."/>
            <person name="Serrano A."/>
            <person name="Linde D."/>
            <person name="Babiker R."/>
            <person name="Drula E."/>
            <person name="Ayuso-Fernandez I."/>
            <person name="Pacheco R."/>
            <person name="Padilla G."/>
            <person name="Ferreira P."/>
            <person name="Barriuso J."/>
            <person name="Kellner H."/>
            <person name="Castanera R."/>
            <person name="Alfaro M."/>
            <person name="Ramirez L."/>
            <person name="Pisabarro A.G."/>
            <person name="Kuo A."/>
            <person name="Tritt A."/>
            <person name="Lipzen A."/>
            <person name="He G."/>
            <person name="Yan M."/>
            <person name="Ng V."/>
            <person name="Cullen D."/>
            <person name="Martin F."/>
            <person name="Rosso M.-N."/>
            <person name="Henrissat B."/>
            <person name="Hibbett D."/>
            <person name="Martinez A.T."/>
            <person name="Grigoriev I.V."/>
        </authorList>
    </citation>
    <scope>NUCLEOTIDE SEQUENCE</scope>
    <source>
        <strain evidence="3">CBS 506.95</strain>
    </source>
</reference>
<dbReference type="AlphaFoldDB" id="A0A9P6JRS7"/>
<feature type="region of interest" description="Disordered" evidence="1">
    <location>
        <begin position="1"/>
        <end position="108"/>
    </location>
</feature>
<proteinExistence type="predicted"/>
<feature type="region of interest" description="Disordered" evidence="1">
    <location>
        <begin position="370"/>
        <end position="411"/>
    </location>
</feature>
<organism evidence="3 4">
    <name type="scientific">Crepidotus variabilis</name>
    <dbReference type="NCBI Taxonomy" id="179855"/>
    <lineage>
        <taxon>Eukaryota</taxon>
        <taxon>Fungi</taxon>
        <taxon>Dikarya</taxon>
        <taxon>Basidiomycota</taxon>
        <taxon>Agaricomycotina</taxon>
        <taxon>Agaricomycetes</taxon>
        <taxon>Agaricomycetidae</taxon>
        <taxon>Agaricales</taxon>
        <taxon>Agaricineae</taxon>
        <taxon>Crepidotaceae</taxon>
        <taxon>Crepidotus</taxon>
    </lineage>
</organism>